<dbReference type="Proteomes" id="UP000078397">
    <property type="component" value="Unassembled WGS sequence"/>
</dbReference>
<dbReference type="GO" id="GO:0016020">
    <property type="term" value="C:membrane"/>
    <property type="evidence" value="ECO:0007669"/>
    <property type="project" value="TreeGrafter"/>
</dbReference>
<dbReference type="AlphaFoldDB" id="A0A179FRA4"/>
<keyword evidence="2" id="KW-0342">GTP-binding</keyword>
<dbReference type="SUPFAM" id="SSF52540">
    <property type="entry name" value="P-loop containing nucleoside triphosphate hydrolases"/>
    <property type="match status" value="1"/>
</dbReference>
<dbReference type="GO" id="GO:0003924">
    <property type="term" value="F:GTPase activity"/>
    <property type="evidence" value="ECO:0007669"/>
    <property type="project" value="InterPro"/>
</dbReference>
<gene>
    <name evidence="4" type="ORF">VFPPC_04417</name>
</gene>
<evidence type="ECO:0000259" key="3">
    <source>
        <dbReference type="PROSITE" id="PS51388"/>
    </source>
</evidence>
<dbReference type="GO" id="GO:0005739">
    <property type="term" value="C:mitochondrion"/>
    <property type="evidence" value="ECO:0007669"/>
    <property type="project" value="TreeGrafter"/>
</dbReference>
<sequence length="693" mass="79053">MATDVGLQSKEHRNLLDLIDKLRAKGVGEYVALPEIIVAGDQSAGKSSVLEAISGMSFPTKDNLCTRFATELVLRRSSNVGVRISIIPAANRPSHEQDMLKQFSPDVNHSNPELSEVVERAKQAMGINPKSKAFSDDILRVEISGPGQPHLTMVDLPGLFKAGNASQSVKDAQIVDQMVLRYMKRPKKHNSCGYPQRKRTLGLITKPDTLDEGSESESSYMRLAQNKDVKFKLGWHVLKNRDYKMTRDKATCQERDLAEAEFFSKPPWNMLPPSTVGASSLKTRLSQLLKDQILLQLPDLIKEVENGMQDTKDQLEKLGPRRENTPEQRQYLIQISQAFSELIKAAVDGFYNDPFFGSAKDDEGYHKRLRAVIQEILTDFKDVMNDKGCRKKIIDDPDDDDPKEQRLSKFEIFRSKYTEKVQNLMDRNRGCELPGTFNPMIVGELFFDQCKPWQGITDLLLEEVMRAVCHVCHEIIQHVAVENTAAKLCGLLSTYIEGLRKQLKVSLELLLQPYQKIHPITYNESLTENVQKAQAERRRRKVEANIKEAYPSNEVRGTCKTILYLLTVDVDVDIKSYASSLAVDYLEAYYNVSLKKFIDDVSTLGVECSLMQKLRIVFEPQHIYKMSDVEIQNLATENPLATAERQRLKKKLNTLDGCLYDLKQQDHLRPEENEARSFRDLTSTFIKRERFRE</sequence>
<dbReference type="STRING" id="1380566.A0A179FRA4"/>
<dbReference type="PROSITE" id="PS51388">
    <property type="entry name" value="GED"/>
    <property type="match status" value="1"/>
</dbReference>
<dbReference type="GO" id="GO:0048312">
    <property type="term" value="P:intracellular distribution of mitochondria"/>
    <property type="evidence" value="ECO:0007669"/>
    <property type="project" value="TreeGrafter"/>
</dbReference>
<dbReference type="PANTHER" id="PTHR11566:SF21">
    <property type="entry name" value="DYNAMIN RELATED PROTEIN 1, ISOFORM A"/>
    <property type="match status" value="1"/>
</dbReference>
<evidence type="ECO:0000313" key="5">
    <source>
        <dbReference type="Proteomes" id="UP000078397"/>
    </source>
</evidence>
<dbReference type="OrthoDB" id="415706at2759"/>
<protein>
    <submittedName>
        <fullName evidence="4">Interferon-induced GTP-binding protein Mx</fullName>
    </submittedName>
</protein>
<evidence type="ECO:0000313" key="4">
    <source>
        <dbReference type="EMBL" id="OAQ68132.2"/>
    </source>
</evidence>
<dbReference type="GeneID" id="28847768"/>
<dbReference type="Gene3D" id="3.40.50.300">
    <property type="entry name" value="P-loop containing nucleotide triphosphate hydrolases"/>
    <property type="match status" value="1"/>
</dbReference>
<dbReference type="PRINTS" id="PR00195">
    <property type="entry name" value="DYNAMIN"/>
</dbReference>
<reference evidence="4 5" key="1">
    <citation type="journal article" date="2016" name="PLoS Pathog.">
        <title>Biosynthesis of antibiotic leucinostatins in bio-control fungus Purpureocillium lilacinum and their inhibition on phytophthora revealed by genome mining.</title>
        <authorList>
            <person name="Wang G."/>
            <person name="Liu Z."/>
            <person name="Lin R."/>
            <person name="Li E."/>
            <person name="Mao Z."/>
            <person name="Ling J."/>
            <person name="Yang Y."/>
            <person name="Yin W.B."/>
            <person name="Xie B."/>
        </authorList>
    </citation>
    <scope>NUCLEOTIDE SEQUENCE [LARGE SCALE GENOMIC DNA]</scope>
    <source>
        <strain evidence="4">170</strain>
    </source>
</reference>
<keyword evidence="5" id="KW-1185">Reference proteome</keyword>
<dbReference type="Pfam" id="PF01031">
    <property type="entry name" value="Dynamin_M"/>
    <property type="match status" value="1"/>
</dbReference>
<dbReference type="GO" id="GO:0005525">
    <property type="term" value="F:GTP binding"/>
    <property type="evidence" value="ECO:0007669"/>
    <property type="project" value="InterPro"/>
</dbReference>
<dbReference type="KEGG" id="pchm:VFPPC_04417"/>
<name>A0A179FRA4_METCM</name>
<dbReference type="GO" id="GO:0005874">
    <property type="term" value="C:microtubule"/>
    <property type="evidence" value="ECO:0007669"/>
    <property type="project" value="TreeGrafter"/>
</dbReference>
<dbReference type="GO" id="GO:0016559">
    <property type="term" value="P:peroxisome fission"/>
    <property type="evidence" value="ECO:0007669"/>
    <property type="project" value="TreeGrafter"/>
</dbReference>
<dbReference type="InterPro" id="IPR045063">
    <property type="entry name" value="Dynamin_N"/>
</dbReference>
<comment type="caution">
    <text evidence="4">The sequence shown here is derived from an EMBL/GenBank/DDBJ whole genome shotgun (WGS) entry which is preliminary data.</text>
</comment>
<evidence type="ECO:0000256" key="2">
    <source>
        <dbReference type="ARBA" id="ARBA00023134"/>
    </source>
</evidence>
<keyword evidence="1" id="KW-0547">Nucleotide-binding</keyword>
<dbReference type="InterPro" id="IPR027417">
    <property type="entry name" value="P-loop_NTPase"/>
</dbReference>
<dbReference type="CDD" id="cd08771">
    <property type="entry name" value="DLP_1"/>
    <property type="match status" value="1"/>
</dbReference>
<proteinExistence type="predicted"/>
<dbReference type="InterPro" id="IPR022812">
    <property type="entry name" value="Dynamin"/>
</dbReference>
<dbReference type="PANTHER" id="PTHR11566">
    <property type="entry name" value="DYNAMIN"/>
    <property type="match status" value="1"/>
</dbReference>
<accession>A0A179FRA4</accession>
<dbReference type="GO" id="GO:0000266">
    <property type="term" value="P:mitochondrial fission"/>
    <property type="evidence" value="ECO:0007669"/>
    <property type="project" value="TreeGrafter"/>
</dbReference>
<evidence type="ECO:0000256" key="1">
    <source>
        <dbReference type="ARBA" id="ARBA00022741"/>
    </source>
</evidence>
<feature type="domain" description="GED" evidence="3">
    <location>
        <begin position="579"/>
        <end position="670"/>
    </location>
</feature>
<dbReference type="Pfam" id="PF00350">
    <property type="entry name" value="Dynamin_N"/>
    <property type="match status" value="1"/>
</dbReference>
<dbReference type="RefSeq" id="XP_022284468.1">
    <property type="nucleotide sequence ID" value="XM_022428400.1"/>
</dbReference>
<dbReference type="InterPro" id="IPR000375">
    <property type="entry name" value="Dynamin_stalk"/>
</dbReference>
<dbReference type="EMBL" id="LSBJ02000003">
    <property type="protein sequence ID" value="OAQ68132.2"/>
    <property type="molecule type" value="Genomic_DNA"/>
</dbReference>
<dbReference type="GO" id="GO:0006897">
    <property type="term" value="P:endocytosis"/>
    <property type="evidence" value="ECO:0007669"/>
    <property type="project" value="TreeGrafter"/>
</dbReference>
<organism evidence="4 5">
    <name type="scientific">Pochonia chlamydosporia 170</name>
    <dbReference type="NCBI Taxonomy" id="1380566"/>
    <lineage>
        <taxon>Eukaryota</taxon>
        <taxon>Fungi</taxon>
        <taxon>Dikarya</taxon>
        <taxon>Ascomycota</taxon>
        <taxon>Pezizomycotina</taxon>
        <taxon>Sordariomycetes</taxon>
        <taxon>Hypocreomycetidae</taxon>
        <taxon>Hypocreales</taxon>
        <taxon>Clavicipitaceae</taxon>
        <taxon>Pochonia</taxon>
    </lineage>
</organism>
<dbReference type="SMART" id="SM00053">
    <property type="entry name" value="DYNc"/>
    <property type="match status" value="1"/>
</dbReference>
<dbReference type="GO" id="GO:0008017">
    <property type="term" value="F:microtubule binding"/>
    <property type="evidence" value="ECO:0007669"/>
    <property type="project" value="TreeGrafter"/>
</dbReference>
<dbReference type="InterPro" id="IPR020850">
    <property type="entry name" value="GED_dom"/>
</dbReference>
<dbReference type="InterPro" id="IPR001401">
    <property type="entry name" value="Dynamin_GTPase"/>
</dbReference>